<evidence type="ECO:0000259" key="6">
    <source>
        <dbReference type="Pfam" id="PF07669"/>
    </source>
</evidence>
<dbReference type="EMBL" id="AMEP01000122">
    <property type="protein sequence ID" value="EKX98169.1"/>
    <property type="molecule type" value="Genomic_DNA"/>
</dbReference>
<comment type="catalytic activity">
    <reaction evidence="5">
        <text>a 2'-deoxyadenosine in DNA + S-adenosyl-L-methionine = an N(6)-methyl-2'-deoxyadenosine in DNA + S-adenosyl-L-homocysteine + H(+)</text>
        <dbReference type="Rhea" id="RHEA:15197"/>
        <dbReference type="Rhea" id="RHEA-COMP:12418"/>
        <dbReference type="Rhea" id="RHEA-COMP:12419"/>
        <dbReference type="ChEBI" id="CHEBI:15378"/>
        <dbReference type="ChEBI" id="CHEBI:57856"/>
        <dbReference type="ChEBI" id="CHEBI:59789"/>
        <dbReference type="ChEBI" id="CHEBI:90615"/>
        <dbReference type="ChEBI" id="CHEBI:90616"/>
        <dbReference type="EC" id="2.1.1.72"/>
    </reaction>
</comment>
<dbReference type="SUPFAM" id="SSF53335">
    <property type="entry name" value="S-adenosyl-L-methionine-dependent methyltransferases"/>
    <property type="match status" value="1"/>
</dbReference>
<sequence length="509" mass="58174">MALDPELLGKVFENLLGAYNPETKETARNQSGSFYTPREIVNYMVDESLIAYLGNNDFVRSLFSYDFTFDKTKGNEYLKIADKLRAVKILDPACGSGAFPMGLLNRMIDILERISPNEDIYELKLSVIENCLYGSDIQSIAAQITKLRFFISLICNCEKDASKPNFGIPTLPNLETKFVSANSLIAKKKEDRQLNLFKSEEIESIKKELHQIRHLHFSAKSTSTKHRLREKDLALREKLIELLSDENNFASDDAKQLAEWNPYDQNAVSPFFDPEWMFGVTDGFDIVIGNPPYIQLQNNGGELAKLYENSEYSTFARTGDIYCLFYERGWQLLKNDGHLCYITSNKWMRAGYGEKTRDFFANKTNPLLLIDFAGVKIFESATVDTNILLFSRSNNQHKTICAITNKQNKDSVKNLSDFVQQQDTVCDFSTSDSWVILSPIEQSIKRKIEAIGTPLKNWDINIYRGVLTGCNEAFIISTAKRDEILANCQTEEERKRTEELIRPILRGRD</sequence>
<dbReference type="AlphaFoldDB" id="L1N4H1"/>
<feature type="domain" description="Type II methyltransferase M.TaqI-like" evidence="6">
    <location>
        <begin position="130"/>
        <end position="378"/>
    </location>
</feature>
<keyword evidence="2" id="KW-0489">Methyltransferase</keyword>
<evidence type="ECO:0000256" key="3">
    <source>
        <dbReference type="ARBA" id="ARBA00022679"/>
    </source>
</evidence>
<keyword evidence="3" id="KW-0808">Transferase</keyword>
<proteinExistence type="predicted"/>
<dbReference type="PROSITE" id="PS00092">
    <property type="entry name" value="N6_MTASE"/>
    <property type="match status" value="1"/>
</dbReference>
<evidence type="ECO:0000256" key="1">
    <source>
        <dbReference type="ARBA" id="ARBA00011900"/>
    </source>
</evidence>
<protein>
    <recommendedName>
        <fullName evidence="1">site-specific DNA-methyltransferase (adenine-specific)</fullName>
        <ecNumber evidence="1">2.1.1.72</ecNumber>
    </recommendedName>
</protein>
<dbReference type="PANTHER" id="PTHR33841">
    <property type="entry name" value="DNA METHYLTRANSFERASE YEEA-RELATED"/>
    <property type="match status" value="1"/>
</dbReference>
<dbReference type="Proteomes" id="UP000010433">
    <property type="component" value="Unassembled WGS sequence"/>
</dbReference>
<evidence type="ECO:0000256" key="2">
    <source>
        <dbReference type="ARBA" id="ARBA00022603"/>
    </source>
</evidence>
<evidence type="ECO:0000256" key="4">
    <source>
        <dbReference type="ARBA" id="ARBA00022691"/>
    </source>
</evidence>
<keyword evidence="8" id="KW-1185">Reference proteome</keyword>
<dbReference type="InterPro" id="IPR011639">
    <property type="entry name" value="MethylTrfase_TaqI-like_dom"/>
</dbReference>
<keyword evidence="4" id="KW-0949">S-adenosyl-L-methionine</keyword>
<dbReference type="PRINTS" id="PR00507">
    <property type="entry name" value="N12N6MTFRASE"/>
</dbReference>
<dbReference type="STRING" id="1127699.HMPREF9151_02048"/>
<gene>
    <name evidence="7" type="ORF">HMPREF9151_02048</name>
</gene>
<dbReference type="Pfam" id="PF07669">
    <property type="entry name" value="Eco57I"/>
    <property type="match status" value="1"/>
</dbReference>
<accession>L1N4H1</accession>
<dbReference type="PANTHER" id="PTHR33841:SF1">
    <property type="entry name" value="DNA METHYLTRANSFERASE A"/>
    <property type="match status" value="1"/>
</dbReference>
<dbReference type="GO" id="GO:0032259">
    <property type="term" value="P:methylation"/>
    <property type="evidence" value="ECO:0007669"/>
    <property type="project" value="UniProtKB-KW"/>
</dbReference>
<evidence type="ECO:0000256" key="5">
    <source>
        <dbReference type="ARBA" id="ARBA00047942"/>
    </source>
</evidence>
<dbReference type="InterPro" id="IPR002052">
    <property type="entry name" value="DNA_methylase_N6_adenine_CS"/>
</dbReference>
<dbReference type="InterPro" id="IPR050953">
    <property type="entry name" value="N4_N6_ade-DNA_methylase"/>
</dbReference>
<dbReference type="GO" id="GO:0003676">
    <property type="term" value="F:nucleic acid binding"/>
    <property type="evidence" value="ECO:0007669"/>
    <property type="project" value="InterPro"/>
</dbReference>
<feature type="non-terminal residue" evidence="7">
    <location>
        <position position="509"/>
    </location>
</feature>
<dbReference type="GO" id="GO:0006304">
    <property type="term" value="P:DNA modification"/>
    <property type="evidence" value="ECO:0007669"/>
    <property type="project" value="InterPro"/>
</dbReference>
<dbReference type="EC" id="2.1.1.72" evidence="1"/>
<dbReference type="InterPro" id="IPR029063">
    <property type="entry name" value="SAM-dependent_MTases_sf"/>
</dbReference>
<comment type="caution">
    <text evidence="7">The sequence shown here is derived from an EMBL/GenBank/DDBJ whole genome shotgun (WGS) entry which is preliminary data.</text>
</comment>
<dbReference type="GO" id="GO:0009007">
    <property type="term" value="F:site-specific DNA-methyltransferase (adenine-specific) activity"/>
    <property type="evidence" value="ECO:0007669"/>
    <property type="project" value="UniProtKB-EC"/>
</dbReference>
<organism evidence="7 8">
    <name type="scientific">Hoylesella saccharolytica F0055</name>
    <dbReference type="NCBI Taxonomy" id="1127699"/>
    <lineage>
        <taxon>Bacteria</taxon>
        <taxon>Pseudomonadati</taxon>
        <taxon>Bacteroidota</taxon>
        <taxon>Bacteroidia</taxon>
        <taxon>Bacteroidales</taxon>
        <taxon>Prevotellaceae</taxon>
        <taxon>Hoylesella</taxon>
    </lineage>
</organism>
<dbReference type="HOGENOM" id="CLU_535904_0_0_10"/>
<dbReference type="Gene3D" id="3.40.50.150">
    <property type="entry name" value="Vaccinia Virus protein VP39"/>
    <property type="match status" value="1"/>
</dbReference>
<reference evidence="7 8" key="1">
    <citation type="submission" date="2012-05" db="EMBL/GenBank/DDBJ databases">
        <authorList>
            <person name="Weinstock G."/>
            <person name="Sodergren E."/>
            <person name="Lobos E.A."/>
            <person name="Fulton L."/>
            <person name="Fulton R."/>
            <person name="Courtney L."/>
            <person name="Fronick C."/>
            <person name="O'Laughlin M."/>
            <person name="Godfrey J."/>
            <person name="Wilson R.M."/>
            <person name="Miner T."/>
            <person name="Farmer C."/>
            <person name="Delehaunty K."/>
            <person name="Cordes M."/>
            <person name="Minx P."/>
            <person name="Tomlinson C."/>
            <person name="Chen J."/>
            <person name="Wollam A."/>
            <person name="Pepin K.H."/>
            <person name="Bhonagiri V."/>
            <person name="Zhang X."/>
            <person name="Suruliraj S."/>
            <person name="Warren W."/>
            <person name="Mitreva M."/>
            <person name="Mardis E.R."/>
            <person name="Wilson R.K."/>
        </authorList>
    </citation>
    <scope>NUCLEOTIDE SEQUENCE [LARGE SCALE GENOMIC DNA]</scope>
    <source>
        <strain evidence="7 8">F0055</strain>
    </source>
</reference>
<name>L1N4H1_9BACT</name>
<evidence type="ECO:0000313" key="7">
    <source>
        <dbReference type="EMBL" id="EKX98169.1"/>
    </source>
</evidence>
<evidence type="ECO:0000313" key="8">
    <source>
        <dbReference type="Proteomes" id="UP000010433"/>
    </source>
</evidence>